<protein>
    <submittedName>
        <fullName evidence="1">Uncharacterized protein</fullName>
    </submittedName>
</protein>
<name>A0A6J7WK62_9CAUD</name>
<organism evidence="1">
    <name type="scientific">uncultured Caudovirales phage</name>
    <dbReference type="NCBI Taxonomy" id="2100421"/>
    <lineage>
        <taxon>Viruses</taxon>
        <taxon>Duplodnaviria</taxon>
        <taxon>Heunggongvirae</taxon>
        <taxon>Uroviricota</taxon>
        <taxon>Caudoviricetes</taxon>
        <taxon>Peduoviridae</taxon>
        <taxon>Maltschvirus</taxon>
        <taxon>Maltschvirus maltsch</taxon>
    </lineage>
</organism>
<dbReference type="EMBL" id="LR798257">
    <property type="protein sequence ID" value="CAB5218200.1"/>
    <property type="molecule type" value="Genomic_DNA"/>
</dbReference>
<evidence type="ECO:0000313" key="1">
    <source>
        <dbReference type="EMBL" id="CAB5218200.1"/>
    </source>
</evidence>
<reference evidence="1" key="1">
    <citation type="submission" date="2020-05" db="EMBL/GenBank/DDBJ databases">
        <authorList>
            <person name="Chiriac C."/>
            <person name="Salcher M."/>
            <person name="Ghai R."/>
            <person name="Kavagutti S V."/>
        </authorList>
    </citation>
    <scope>NUCLEOTIDE SEQUENCE</scope>
</reference>
<accession>A0A6J7WK62</accession>
<sequence length="82" mass="9581">MWRKISSYFKRYPARVSGYTSALILWGHKYFSGKLMDLLIPSIMFMIGMGEMSQRVEGKKTIKALYLENDPNRSDEDIIKDI</sequence>
<proteinExistence type="predicted"/>
<gene>
    <name evidence="1" type="ORF">UFOVP204_82</name>
</gene>